<feature type="transmembrane region" description="Helical" evidence="2">
    <location>
        <begin position="301"/>
        <end position="319"/>
    </location>
</feature>
<keyword evidence="1 2" id="KW-0472">Membrane</keyword>
<dbReference type="Proteomes" id="UP001175817">
    <property type="component" value="Unassembled WGS sequence"/>
</dbReference>
<evidence type="ECO:0000313" key="4">
    <source>
        <dbReference type="Proteomes" id="UP001175817"/>
    </source>
</evidence>
<keyword evidence="1" id="KW-0997">Cell inner membrane</keyword>
<feature type="transmembrane region" description="Helical" evidence="2">
    <location>
        <begin position="184"/>
        <end position="211"/>
    </location>
</feature>
<feature type="transmembrane region" description="Helical" evidence="2">
    <location>
        <begin position="121"/>
        <end position="143"/>
    </location>
</feature>
<gene>
    <name evidence="3" type="ORF">QAB24_024715</name>
</gene>
<feature type="transmembrane region" description="Helical" evidence="2">
    <location>
        <begin position="223"/>
        <end position="241"/>
    </location>
</feature>
<reference evidence="3" key="1">
    <citation type="journal article" date="2023" name="Nat. Commun.">
        <title>Genomic dissection of endemic carbapenem resistance reveals metallo-beta-lactamase dissemination through clonal, plasmid and integron transfer.</title>
        <authorList>
            <person name="Macesic N."/>
            <person name="Hawkey J."/>
            <person name="Vezina B."/>
            <person name="Wisniewski J.A."/>
            <person name="Cottingham H."/>
            <person name="Blakeway L.V."/>
            <person name="Harshegyi T."/>
            <person name="Pragastis K."/>
            <person name="Badoordeen G.Z."/>
            <person name="Dennison A."/>
            <person name="Spelman D.W."/>
            <person name="Jenney A.W.J."/>
            <person name="Peleg A.Y."/>
        </authorList>
    </citation>
    <scope>NUCLEOTIDE SEQUENCE</scope>
    <source>
        <strain evidence="3">CPO078</strain>
    </source>
</reference>
<reference evidence="3" key="2">
    <citation type="submission" date="2024-01" db="EMBL/GenBank/DDBJ databases">
        <authorList>
            <person name="Macesic N."/>
        </authorList>
    </citation>
    <scope>NUCLEOTIDE SEQUENCE</scope>
    <source>
        <strain evidence="3">CPO078</strain>
    </source>
</reference>
<feature type="transmembrane region" description="Helical" evidence="2">
    <location>
        <begin position="35"/>
        <end position="56"/>
    </location>
</feature>
<feature type="transmembrane region" description="Helical" evidence="2">
    <location>
        <begin position="63"/>
        <end position="81"/>
    </location>
</feature>
<proteinExistence type="inferred from homology"/>
<dbReference type="PIRSF" id="PIRSF005348">
    <property type="entry name" value="YxkH"/>
    <property type="match status" value="1"/>
</dbReference>
<feature type="transmembrane region" description="Helical" evidence="2">
    <location>
        <begin position="429"/>
        <end position="450"/>
    </location>
</feature>
<dbReference type="GO" id="GO:0008514">
    <property type="term" value="F:organic anion transmembrane transporter activity"/>
    <property type="evidence" value="ECO:0007669"/>
    <property type="project" value="InterPro"/>
</dbReference>
<keyword evidence="1" id="KW-0813">Transport</keyword>
<keyword evidence="2" id="KW-1133">Transmembrane helix</keyword>
<keyword evidence="2" id="KW-0812">Transmembrane</keyword>
<comment type="similarity">
    <text evidence="1">Belongs to the 2-hydroxycarboxylate transporter (2-HCT) (TC 2.A.24) family.</text>
</comment>
<comment type="caution">
    <text evidence="3">The sequence shown here is derived from an EMBL/GenBank/DDBJ whole genome shotgun (WGS) entry which is preliminary data.</text>
</comment>
<organism evidence="3 4">
    <name type="scientific">Klebsiella michiganensis</name>
    <dbReference type="NCBI Taxonomy" id="1134687"/>
    <lineage>
        <taxon>Bacteria</taxon>
        <taxon>Pseudomonadati</taxon>
        <taxon>Pseudomonadota</taxon>
        <taxon>Gammaproteobacteria</taxon>
        <taxon>Enterobacterales</taxon>
        <taxon>Enterobacteriaceae</taxon>
        <taxon>Klebsiella/Raoultella group</taxon>
        <taxon>Klebsiella</taxon>
    </lineage>
</organism>
<evidence type="ECO:0000256" key="2">
    <source>
        <dbReference type="SAM" id="Phobius"/>
    </source>
</evidence>
<keyword evidence="1" id="KW-1003">Cell membrane</keyword>
<dbReference type="PANTHER" id="PTHR40033:SF1">
    <property type="entry name" value="CITRATE-SODIUM SYMPORTER"/>
    <property type="match status" value="1"/>
</dbReference>
<dbReference type="EMBL" id="JARTTH020000001">
    <property type="protein sequence ID" value="MEC6053701.1"/>
    <property type="molecule type" value="Genomic_DNA"/>
</dbReference>
<dbReference type="GO" id="GO:0005886">
    <property type="term" value="C:plasma membrane"/>
    <property type="evidence" value="ECO:0007669"/>
    <property type="project" value="UniProtKB-SubCell"/>
</dbReference>
<dbReference type="AlphaFoldDB" id="A0AB35WJ96"/>
<dbReference type="RefSeq" id="WP_049069206.1">
    <property type="nucleotide sequence ID" value="NZ_AP022547.1"/>
</dbReference>
<keyword evidence="1" id="KW-0163">Citrate utilization</keyword>
<accession>A0AB35WJ96</accession>
<name>A0AB35WJ96_9ENTR</name>
<comment type="function">
    <text evidence="1">Secondary active transporter that catalyzes the uptake of citrate across the membrane with the concomitant uptake of sodium.</text>
</comment>
<feature type="transmembrane region" description="Helical" evidence="2">
    <location>
        <begin position="87"/>
        <end position="109"/>
    </location>
</feature>
<feature type="transmembrane region" description="Helical" evidence="2">
    <location>
        <begin position="340"/>
        <end position="356"/>
    </location>
</feature>
<dbReference type="GeneID" id="66561763"/>
<protein>
    <recommendedName>
        <fullName evidence="1">Citrate-sodium symporter</fullName>
    </recommendedName>
</protein>
<comment type="subcellular location">
    <subcellularLocation>
        <location evidence="1">Cell inner membrane</location>
    </subcellularLocation>
</comment>
<dbReference type="InterPro" id="IPR004679">
    <property type="entry name" value="2-OHcarboxylate_transport"/>
</dbReference>
<feature type="transmembrane region" description="Helical" evidence="2">
    <location>
        <begin position="277"/>
        <end position="295"/>
    </location>
</feature>
<feature type="transmembrane region" description="Helical" evidence="2">
    <location>
        <begin position="362"/>
        <end position="385"/>
    </location>
</feature>
<feature type="transmembrane region" description="Helical" evidence="2">
    <location>
        <begin position="155"/>
        <end position="177"/>
    </location>
</feature>
<dbReference type="PANTHER" id="PTHR40033">
    <property type="entry name" value="NA(+)-MALATE SYMPORTER"/>
    <property type="match status" value="1"/>
</dbReference>
<dbReference type="Pfam" id="PF03390">
    <property type="entry name" value="2HCT"/>
    <property type="match status" value="1"/>
</dbReference>
<keyword evidence="1" id="KW-0769">Symport</keyword>
<dbReference type="GO" id="GO:0006101">
    <property type="term" value="P:citrate metabolic process"/>
    <property type="evidence" value="ECO:0007669"/>
    <property type="project" value="UniProtKB-UniRule"/>
</dbReference>
<sequence length="451" mass="47973">MSTTDNAFSATIDPINTPKPALKQRWWHILDNWKVGIIPLPLFLLAGGLIALDCLGGKLPSDIVVMVATLAFFGFACGEFGKRLPVLGKLGAAAICATFIPSALVHYGLLPEVVVESTTKFYKSTNILYLYICCIIVGSIMSMNRTTLIQGFLRIFFPMLCGEIVGMVVGVGVGTALGLEPFQVFFFIVLPIMAGGVGEGAIPLSIGYAALMHMDQGVALGRVLPMVMLGSLTAIVISGCLNQLGKRFPHLTGEGQLMPNRRNETHRETPTEGKMDVTTLASGALLAVLLYMLGMLGQKTIGLPAPVGMLFLAVLLKLVNGVSPRLQEGSQMVYKFFRTAVTYPILFAVGVAITPWQELVNAFTVTNLLVIISTVTALVATGFLVGKKIGMYPIDVAIVSCCQSGQGGTGDVAILTSGNRMNLMPFAQIATRIGGAINVSLGLLFLSHFLA</sequence>
<evidence type="ECO:0000256" key="1">
    <source>
        <dbReference type="PIRNR" id="PIRNR005348"/>
    </source>
</evidence>
<dbReference type="GO" id="GO:0015293">
    <property type="term" value="F:symporter activity"/>
    <property type="evidence" value="ECO:0007669"/>
    <property type="project" value="UniProtKB-UniRule"/>
</dbReference>
<evidence type="ECO:0000313" key="3">
    <source>
        <dbReference type="EMBL" id="MEC6053701.1"/>
    </source>
</evidence>